<dbReference type="SUPFAM" id="SSF57756">
    <property type="entry name" value="Retrovirus zinc finger-like domains"/>
    <property type="match status" value="1"/>
</dbReference>
<evidence type="ECO:0000313" key="3">
    <source>
        <dbReference type="EMBL" id="KAK1593619.1"/>
    </source>
</evidence>
<dbReference type="AlphaFoldDB" id="A0AAD8Q188"/>
<accession>A0AAD8Q188</accession>
<dbReference type="GO" id="GO:0003676">
    <property type="term" value="F:nucleic acid binding"/>
    <property type="evidence" value="ECO:0007669"/>
    <property type="project" value="InterPro"/>
</dbReference>
<dbReference type="InterPro" id="IPR001878">
    <property type="entry name" value="Znf_CCHC"/>
</dbReference>
<dbReference type="Pfam" id="PF00098">
    <property type="entry name" value="zf-CCHC"/>
    <property type="match status" value="1"/>
</dbReference>
<evidence type="ECO:0000313" key="4">
    <source>
        <dbReference type="Proteomes" id="UP001230504"/>
    </source>
</evidence>
<dbReference type="PANTHER" id="PTHR47103:SF5">
    <property type="entry name" value="DNA-BINDING PROTEIN HEXBP-LIKE"/>
    <property type="match status" value="1"/>
</dbReference>
<keyword evidence="4" id="KW-1185">Reference proteome</keyword>
<dbReference type="GO" id="GO:0008270">
    <property type="term" value="F:zinc ion binding"/>
    <property type="evidence" value="ECO:0007669"/>
    <property type="project" value="UniProtKB-KW"/>
</dbReference>
<comment type="caution">
    <text evidence="3">The sequence shown here is derived from an EMBL/GenBank/DDBJ whole genome shotgun (WGS) entry which is preliminary data.</text>
</comment>
<dbReference type="Proteomes" id="UP001230504">
    <property type="component" value="Unassembled WGS sequence"/>
</dbReference>
<evidence type="ECO:0000256" key="1">
    <source>
        <dbReference type="PROSITE-ProRule" id="PRU00047"/>
    </source>
</evidence>
<dbReference type="EMBL" id="JAHLJV010000024">
    <property type="protein sequence ID" value="KAK1593619.1"/>
    <property type="molecule type" value="Genomic_DNA"/>
</dbReference>
<dbReference type="Pfam" id="PF13087">
    <property type="entry name" value="AAA_12"/>
    <property type="match status" value="1"/>
</dbReference>
<dbReference type="GeneID" id="85441885"/>
<proteinExistence type="predicted"/>
<dbReference type="Gene3D" id="4.10.60.10">
    <property type="entry name" value="Zinc finger, CCHC-type"/>
    <property type="match status" value="1"/>
</dbReference>
<protein>
    <submittedName>
        <fullName evidence="3">AAA domain-containing protein</fullName>
    </submittedName>
</protein>
<dbReference type="RefSeq" id="XP_060414905.1">
    <property type="nucleotide sequence ID" value="XM_060557645.1"/>
</dbReference>
<keyword evidence="1" id="KW-0479">Metal-binding</keyword>
<dbReference type="InterPro" id="IPR041679">
    <property type="entry name" value="DNA2/NAM7-like_C"/>
</dbReference>
<dbReference type="InterPro" id="IPR036875">
    <property type="entry name" value="Znf_CCHC_sf"/>
</dbReference>
<evidence type="ECO:0000259" key="2">
    <source>
        <dbReference type="PROSITE" id="PS50158"/>
    </source>
</evidence>
<keyword evidence="1" id="KW-0863">Zinc-finger</keyword>
<name>A0AAD8Q188_9PEZI</name>
<dbReference type="SMART" id="SM00343">
    <property type="entry name" value="ZnF_C2HC"/>
    <property type="match status" value="4"/>
</dbReference>
<dbReference type="Gene3D" id="3.40.50.300">
    <property type="entry name" value="P-loop containing nucleotide triphosphate hydrolases"/>
    <property type="match status" value="1"/>
</dbReference>
<keyword evidence="1" id="KW-0862">Zinc</keyword>
<dbReference type="PANTHER" id="PTHR47103">
    <property type="entry name" value="DNA-BINDING PROTEIN"/>
    <property type="match status" value="1"/>
</dbReference>
<gene>
    <name evidence="3" type="ORF">LY79DRAFT_551413</name>
</gene>
<dbReference type="PROSITE" id="PS50158">
    <property type="entry name" value="ZF_CCHC"/>
    <property type="match status" value="1"/>
</dbReference>
<feature type="domain" description="CCHC-type" evidence="2">
    <location>
        <begin position="249"/>
        <end position="265"/>
    </location>
</feature>
<sequence length="332" mass="37365">MPSRVNYSDMMRGAPGTKKWPESTVAFAHELSKLLGPNAPKRTSRLVVQFPRTRATRSGTSFENRTHVEWVLHQVKGFLKNDRLTDLSTTNPARILIVPLYKAQVNLYRQVLADERSKGCISDEDLQRLDVRTLDSSQGEERDLVIVDYVQTDQAGFCTDPNRNCLATTRAIQAEIIIMNEGMLADFRAQKSKLAQIIAHASEFNYKLEVLSCTNCNSPTHTDDDCNDQLSCSYCKQPGHARVTCPKIKCSNCRELGHLTSNCPKAKLCQQCGAKDSVMHKKACLGRRICSNCWKCHTGDACTKCFHCRGENHRANECRLNPEATRVKNKQL</sequence>
<dbReference type="InterPro" id="IPR027417">
    <property type="entry name" value="P-loop_NTPase"/>
</dbReference>
<reference evidence="3" key="1">
    <citation type="submission" date="2021-06" db="EMBL/GenBank/DDBJ databases">
        <title>Comparative genomics, transcriptomics and evolutionary studies reveal genomic signatures of adaptation to plant cell wall in hemibiotrophic fungi.</title>
        <authorList>
            <consortium name="DOE Joint Genome Institute"/>
            <person name="Baroncelli R."/>
            <person name="Diaz J.F."/>
            <person name="Benocci T."/>
            <person name="Peng M."/>
            <person name="Battaglia E."/>
            <person name="Haridas S."/>
            <person name="Andreopoulos W."/>
            <person name="Labutti K."/>
            <person name="Pangilinan J."/>
            <person name="Floch G.L."/>
            <person name="Makela M.R."/>
            <person name="Henrissat B."/>
            <person name="Grigoriev I.V."/>
            <person name="Crouch J.A."/>
            <person name="De Vries R.P."/>
            <person name="Sukno S.A."/>
            <person name="Thon M.R."/>
        </authorList>
    </citation>
    <scope>NUCLEOTIDE SEQUENCE</scope>
    <source>
        <strain evidence="3">CBS 125086</strain>
    </source>
</reference>
<organism evidence="3 4">
    <name type="scientific">Colletotrichum navitas</name>
    <dbReference type="NCBI Taxonomy" id="681940"/>
    <lineage>
        <taxon>Eukaryota</taxon>
        <taxon>Fungi</taxon>
        <taxon>Dikarya</taxon>
        <taxon>Ascomycota</taxon>
        <taxon>Pezizomycotina</taxon>
        <taxon>Sordariomycetes</taxon>
        <taxon>Hypocreomycetidae</taxon>
        <taxon>Glomerellales</taxon>
        <taxon>Glomerellaceae</taxon>
        <taxon>Colletotrichum</taxon>
        <taxon>Colletotrichum graminicola species complex</taxon>
    </lineage>
</organism>